<dbReference type="PANTHER" id="PTHR46837:SF5">
    <property type="entry name" value="PROTEIN MLN51 HOMOLOG"/>
    <property type="match status" value="1"/>
</dbReference>
<comment type="subcellular location">
    <subcellularLocation>
        <location evidence="2">Cytoplasm</location>
    </subcellularLocation>
    <subcellularLocation>
        <location evidence="1">Nucleus</location>
    </subcellularLocation>
</comment>
<proteinExistence type="inferred from homology"/>
<evidence type="ECO:0000256" key="6">
    <source>
        <dbReference type="ARBA" id="ARBA00022664"/>
    </source>
</evidence>
<evidence type="ECO:0000256" key="8">
    <source>
        <dbReference type="ARBA" id="ARBA00022845"/>
    </source>
</evidence>
<feature type="compositionally biased region" description="Acidic residues" evidence="13">
    <location>
        <begin position="94"/>
        <end position="124"/>
    </location>
</feature>
<dbReference type="GO" id="GO:0035145">
    <property type="term" value="C:exon-exon junction complex"/>
    <property type="evidence" value="ECO:0007669"/>
    <property type="project" value="InterPro"/>
</dbReference>
<dbReference type="EMBL" id="AP008207">
    <property type="protein sequence ID" value="BAF05381.2"/>
    <property type="molecule type" value="Genomic_DNA"/>
</dbReference>
<accession>Q0JLJ7</accession>
<dbReference type="AlphaFoldDB" id="Q0JLJ7"/>
<dbReference type="SMART" id="SM01044">
    <property type="entry name" value="Btz"/>
    <property type="match status" value="1"/>
</dbReference>
<keyword evidence="10" id="KW-0866">Nonsense-mediated mRNA decay</keyword>
<name>Q0JLJ7_ORYSJ</name>
<evidence type="ECO:0000256" key="11">
    <source>
        <dbReference type="ARBA" id="ARBA00023187"/>
    </source>
</evidence>
<organism evidence="15 16">
    <name type="scientific">Oryza sativa subsp. japonica</name>
    <name type="common">Rice</name>
    <dbReference type="NCBI Taxonomy" id="39947"/>
    <lineage>
        <taxon>Eukaryota</taxon>
        <taxon>Viridiplantae</taxon>
        <taxon>Streptophyta</taxon>
        <taxon>Embryophyta</taxon>
        <taxon>Tracheophyta</taxon>
        <taxon>Spermatophyta</taxon>
        <taxon>Magnoliopsida</taxon>
        <taxon>Liliopsida</taxon>
        <taxon>Poales</taxon>
        <taxon>Poaceae</taxon>
        <taxon>BOP clade</taxon>
        <taxon>Oryzoideae</taxon>
        <taxon>Oryzeae</taxon>
        <taxon>Oryzinae</taxon>
        <taxon>Oryza</taxon>
        <taxon>Oryza sativa</taxon>
    </lineage>
</organism>
<feature type="domain" description="Btz" evidence="14">
    <location>
        <begin position="129"/>
        <end position="229"/>
    </location>
</feature>
<evidence type="ECO:0000259" key="14">
    <source>
        <dbReference type="SMART" id="SM01044"/>
    </source>
</evidence>
<keyword evidence="7" id="KW-0509">mRNA transport</keyword>
<evidence type="ECO:0000256" key="5">
    <source>
        <dbReference type="ARBA" id="ARBA00022490"/>
    </source>
</evidence>
<dbReference type="GO" id="GO:0006397">
    <property type="term" value="P:mRNA processing"/>
    <property type="evidence" value="ECO:0007669"/>
    <property type="project" value="UniProtKB-KW"/>
</dbReference>
<evidence type="ECO:0000256" key="2">
    <source>
        <dbReference type="ARBA" id="ARBA00004496"/>
    </source>
</evidence>
<reference evidence="15 16" key="1">
    <citation type="journal article" date="2005" name="Nature">
        <title>The map-based sequence of the rice genome.</title>
        <authorList>
            <consortium name="International rice genome sequencing project (IRGSP)"/>
            <person name="Matsumoto T."/>
            <person name="Wu J."/>
            <person name="Kanamori H."/>
            <person name="Katayose Y."/>
            <person name="Fujisawa M."/>
            <person name="Namiki N."/>
            <person name="Mizuno H."/>
            <person name="Yamamoto K."/>
            <person name="Antonio B.A."/>
            <person name="Baba T."/>
            <person name="Sakata K."/>
            <person name="Nagamura Y."/>
            <person name="Aoki H."/>
            <person name="Arikawa K."/>
            <person name="Arita K."/>
            <person name="Bito T."/>
            <person name="Chiden Y."/>
            <person name="Fujitsuka N."/>
            <person name="Fukunaka R."/>
            <person name="Hamada M."/>
            <person name="Harada C."/>
            <person name="Hayashi A."/>
            <person name="Hijishita S."/>
            <person name="Honda M."/>
            <person name="Hosokawa S."/>
            <person name="Ichikawa Y."/>
            <person name="Idonuma A."/>
            <person name="Iijima M."/>
            <person name="Ikeda M."/>
            <person name="Ikeno M."/>
            <person name="Ito K."/>
            <person name="Ito S."/>
            <person name="Ito T."/>
            <person name="Ito Y."/>
            <person name="Ito Y."/>
            <person name="Iwabuchi A."/>
            <person name="Kamiya K."/>
            <person name="Karasawa W."/>
            <person name="Kurita K."/>
            <person name="Katagiri S."/>
            <person name="Kikuta A."/>
            <person name="Kobayashi H."/>
            <person name="Kobayashi N."/>
            <person name="Machita K."/>
            <person name="Maehara T."/>
            <person name="Masukawa M."/>
            <person name="Mizubayashi T."/>
            <person name="Mukai Y."/>
            <person name="Nagasaki H."/>
            <person name="Nagata Y."/>
            <person name="Naito S."/>
            <person name="Nakashima M."/>
            <person name="Nakama Y."/>
            <person name="Nakamichi Y."/>
            <person name="Nakamura M."/>
            <person name="Meguro A."/>
            <person name="Negishi M."/>
            <person name="Ohta I."/>
            <person name="Ohta T."/>
            <person name="Okamoto M."/>
            <person name="Ono N."/>
            <person name="Saji S."/>
            <person name="Sakaguchi M."/>
            <person name="Sakai K."/>
            <person name="Shibata M."/>
            <person name="Shimokawa T."/>
            <person name="Song J."/>
            <person name="Takazaki Y."/>
            <person name="Terasawa K."/>
            <person name="Tsugane M."/>
            <person name="Tsuji K."/>
            <person name="Ueda S."/>
            <person name="Waki K."/>
            <person name="Yamagata H."/>
            <person name="Yamamoto M."/>
            <person name="Yamamoto S."/>
            <person name="Yamane H."/>
            <person name="Yoshiki S."/>
            <person name="Yoshihara R."/>
            <person name="Yukawa K."/>
            <person name="Zhong H."/>
            <person name="Yano M."/>
            <person name="Yuan Q."/>
            <person name="Ouyang S."/>
            <person name="Liu J."/>
            <person name="Jones K.M."/>
            <person name="Gansberger K."/>
            <person name="Moffat K."/>
            <person name="Hill J."/>
            <person name="Bera J."/>
            <person name="Fadrosh D."/>
            <person name="Jin S."/>
            <person name="Johri S."/>
            <person name="Kim M."/>
            <person name="Overton L."/>
            <person name="Reardon M."/>
            <person name="Tsitrin T."/>
            <person name="Vuong H."/>
            <person name="Weaver B."/>
            <person name="Ciecko A."/>
            <person name="Tallon L."/>
            <person name="Jackson J."/>
            <person name="Pai G."/>
            <person name="Aken S.V."/>
            <person name="Utterback T."/>
            <person name="Reidmuller S."/>
            <person name="Feldblyum T."/>
            <person name="Hsiao J."/>
            <person name="Zismann V."/>
            <person name="Iobst S."/>
            <person name="de Vazeille A.R."/>
            <person name="Buell C.R."/>
            <person name="Ying K."/>
            <person name="Li Y."/>
            <person name="Lu T."/>
            <person name="Huang Y."/>
            <person name="Zhao Q."/>
            <person name="Feng Q."/>
            <person name="Zhang L."/>
            <person name="Zhu J."/>
            <person name="Weng Q."/>
            <person name="Mu J."/>
            <person name="Lu Y."/>
            <person name="Fan D."/>
            <person name="Liu Y."/>
            <person name="Guan J."/>
            <person name="Zhang Y."/>
            <person name="Yu S."/>
            <person name="Liu X."/>
            <person name="Zhang Y."/>
            <person name="Hong G."/>
            <person name="Han B."/>
            <person name="Choisne N."/>
            <person name="Demange N."/>
            <person name="Orjeda G."/>
            <person name="Samain S."/>
            <person name="Cattolico L."/>
            <person name="Pelletier E."/>
            <person name="Couloux A."/>
            <person name="Segurens B."/>
            <person name="Wincker P."/>
            <person name="D'Hont A."/>
            <person name="Scarpelli C."/>
            <person name="Weissenbach J."/>
            <person name="Salanoubat M."/>
            <person name="Quetier F."/>
            <person name="Yu Y."/>
            <person name="Kim H.R."/>
            <person name="Rambo T."/>
            <person name="Currie J."/>
            <person name="Collura K."/>
            <person name="Luo M."/>
            <person name="Yang T."/>
            <person name="Ammiraju J.S.S."/>
            <person name="Engler F."/>
            <person name="Soderlund C."/>
            <person name="Wing R.A."/>
            <person name="Palmer L.E."/>
            <person name="de la Bastide M."/>
            <person name="Spiegel L."/>
            <person name="Nascimento L."/>
            <person name="Zutavern T."/>
            <person name="O'Shaughnessy A."/>
            <person name="Dike S."/>
            <person name="Dedhia N."/>
            <person name="Preston R."/>
            <person name="Balija V."/>
            <person name="McCombie W.R."/>
            <person name="Chow T."/>
            <person name="Chen H."/>
            <person name="Chung M."/>
            <person name="Chen C."/>
            <person name="Shaw J."/>
            <person name="Wu H."/>
            <person name="Hsiao K."/>
            <person name="Chao Y."/>
            <person name="Chu M."/>
            <person name="Cheng C."/>
            <person name="Hour A."/>
            <person name="Lee P."/>
            <person name="Lin S."/>
            <person name="Lin Y."/>
            <person name="Liou J."/>
            <person name="Liu S."/>
            <person name="Hsing Y."/>
            <person name="Raghuvanshi S."/>
            <person name="Mohanty A."/>
            <person name="Bharti A.K."/>
            <person name="Gaur A."/>
            <person name="Gupta V."/>
            <person name="Kumar D."/>
            <person name="Ravi V."/>
            <person name="Vij S."/>
            <person name="Kapur A."/>
            <person name="Khurana P."/>
            <person name="Khurana P."/>
            <person name="Khurana J.P."/>
            <person name="Tyagi A.K."/>
            <person name="Gaikwad K."/>
            <person name="Singh A."/>
            <person name="Dalal V."/>
            <person name="Srivastava S."/>
            <person name="Dixit A."/>
            <person name="Pal A.K."/>
            <person name="Ghazi I.A."/>
            <person name="Yadav M."/>
            <person name="Pandit A."/>
            <person name="Bhargava A."/>
            <person name="Sureshbabu K."/>
            <person name="Batra K."/>
            <person name="Sharma T.R."/>
            <person name="Mohapatra T."/>
            <person name="Singh N.K."/>
            <person name="Messing J."/>
            <person name="Nelson A.B."/>
            <person name="Fuks G."/>
            <person name="Kavchok S."/>
            <person name="Keizer G."/>
            <person name="Linton E."/>
            <person name="Llaca V."/>
            <person name="Song R."/>
            <person name="Tanyolac B."/>
            <person name="Young S."/>
            <person name="Ho-Il K."/>
            <person name="Hahn J.H."/>
            <person name="Sangsakoo G."/>
            <person name="Vanavichit A."/>
            <person name="de Mattos Luiz.A.T."/>
            <person name="Zimmer P.D."/>
            <person name="Malone G."/>
            <person name="Dellagostin O."/>
            <person name="de Oliveira A.C."/>
            <person name="Bevan M."/>
            <person name="Bancroft I."/>
            <person name="Minx P."/>
            <person name="Cordum H."/>
            <person name="Wilson R."/>
            <person name="Cheng Z."/>
            <person name="Jin W."/>
            <person name="Jiang J."/>
            <person name="Leong S.A."/>
            <person name="Iwama H."/>
            <person name="Gojobori T."/>
            <person name="Itoh T."/>
            <person name="Niimura Y."/>
            <person name="Fujii Y."/>
            <person name="Habara T."/>
            <person name="Sakai H."/>
            <person name="Sato Y."/>
            <person name="Wilson G."/>
            <person name="Kumar K."/>
            <person name="McCouch S."/>
            <person name="Juretic N."/>
            <person name="Hoen D."/>
            <person name="Wright S."/>
            <person name="Bruskiewich R."/>
            <person name="Bureau T."/>
            <person name="Miyao A."/>
            <person name="Hirochika H."/>
            <person name="Nishikawa T."/>
            <person name="Kadowaki K."/>
            <person name="Sugiura M."/>
            <person name="Burr B."/>
            <person name="Sasaki T."/>
        </authorList>
    </citation>
    <scope>NUCLEOTIDE SEQUENCE [LARGE SCALE GENOMIC DNA]</scope>
    <source>
        <strain evidence="16">cv. Nipponbare</strain>
    </source>
</reference>
<dbReference type="InterPro" id="IPR044796">
    <property type="entry name" value="MLN51_plant"/>
</dbReference>
<dbReference type="Proteomes" id="UP000000763">
    <property type="component" value="Chromosome 1"/>
</dbReference>
<evidence type="ECO:0000313" key="15">
    <source>
        <dbReference type="EMBL" id="BAF05381.2"/>
    </source>
</evidence>
<dbReference type="GO" id="GO:0005737">
    <property type="term" value="C:cytoplasm"/>
    <property type="evidence" value="ECO:0007669"/>
    <property type="project" value="UniProtKB-SubCell"/>
</dbReference>
<keyword evidence="8" id="KW-0810">Translation regulation</keyword>
<reference evidence="16" key="2">
    <citation type="journal article" date="2008" name="Nucleic Acids Res.">
        <title>The rice annotation project database (RAP-DB): 2008 update.</title>
        <authorList>
            <consortium name="The rice annotation project (RAP)"/>
        </authorList>
    </citation>
    <scope>GENOME REANNOTATION</scope>
    <source>
        <strain evidence="16">cv. Nipponbare</strain>
    </source>
</reference>
<dbReference type="PANTHER" id="PTHR46837">
    <property type="entry name" value="PROTEIN MLN51 HOMOLOG"/>
    <property type="match status" value="1"/>
</dbReference>
<dbReference type="GO" id="GO:0000184">
    <property type="term" value="P:nuclear-transcribed mRNA catabolic process, nonsense-mediated decay"/>
    <property type="evidence" value="ECO:0007669"/>
    <property type="project" value="UniProtKB-KW"/>
</dbReference>
<feature type="region of interest" description="Disordered" evidence="13">
    <location>
        <begin position="1"/>
        <end position="188"/>
    </location>
</feature>
<dbReference type="KEGG" id="dosa:Os01g0595100"/>
<evidence type="ECO:0000256" key="10">
    <source>
        <dbReference type="ARBA" id="ARBA00023161"/>
    </source>
</evidence>
<evidence type="ECO:0000256" key="9">
    <source>
        <dbReference type="ARBA" id="ARBA00022884"/>
    </source>
</evidence>
<sequence>MADPTTPADAQPEQAHAAEKPPAAPLTPEEAEAEAETAGSGDDEEYVSDPDDALLPEMRRREASDDEGSEEGRARIGSDRGDGDDGDGQGAAEVYEDEAYEDDDEEYYDDLAEEEVGEGFEEEYDGRAEPPKEVAGAQGEDGEKGDVEGEAAVEGDGEEKKEQEPFAVPTSGAFYMHDDRFQEESRGRRSRRMFGGRKLWDAKDDQAWVHDRFEEMNLHEEHYEVSVQFL</sequence>
<comment type="similarity">
    <text evidence="3">Belongs to the CASC3 family.</text>
</comment>
<evidence type="ECO:0000256" key="12">
    <source>
        <dbReference type="ARBA" id="ARBA00023242"/>
    </source>
</evidence>
<keyword evidence="9" id="KW-0694">RNA-binding</keyword>
<gene>
    <name evidence="15" type="ordered locus">Os01g0595100</name>
</gene>
<dbReference type="GO" id="GO:0008380">
    <property type="term" value="P:RNA splicing"/>
    <property type="evidence" value="ECO:0007669"/>
    <property type="project" value="UniProtKB-KW"/>
</dbReference>
<evidence type="ECO:0000256" key="13">
    <source>
        <dbReference type="SAM" id="MobiDB-lite"/>
    </source>
</evidence>
<feature type="compositionally biased region" description="Acidic residues" evidence="13">
    <location>
        <begin position="148"/>
        <end position="157"/>
    </location>
</feature>
<evidence type="ECO:0000256" key="7">
    <source>
        <dbReference type="ARBA" id="ARBA00022816"/>
    </source>
</evidence>
<keyword evidence="5" id="KW-0963">Cytoplasm</keyword>
<keyword evidence="4" id="KW-0813">Transport</keyword>
<evidence type="ECO:0000256" key="4">
    <source>
        <dbReference type="ARBA" id="ARBA00022448"/>
    </source>
</evidence>
<dbReference type="InterPro" id="IPR018545">
    <property type="entry name" value="Btz_dom"/>
</dbReference>
<dbReference type="Pfam" id="PF09405">
    <property type="entry name" value="Btz"/>
    <property type="match status" value="1"/>
</dbReference>
<feature type="compositionally biased region" description="Basic and acidic residues" evidence="13">
    <location>
        <begin position="176"/>
        <end position="187"/>
    </location>
</feature>
<keyword evidence="11" id="KW-0508">mRNA splicing</keyword>
<dbReference type="GO" id="GO:0051028">
    <property type="term" value="P:mRNA transport"/>
    <property type="evidence" value="ECO:0007669"/>
    <property type="project" value="UniProtKB-KW"/>
</dbReference>
<dbReference type="GO" id="GO:0006417">
    <property type="term" value="P:regulation of translation"/>
    <property type="evidence" value="ECO:0007669"/>
    <property type="project" value="UniProtKB-KW"/>
</dbReference>
<evidence type="ECO:0000256" key="3">
    <source>
        <dbReference type="ARBA" id="ARBA00009548"/>
    </source>
</evidence>
<evidence type="ECO:0000313" key="16">
    <source>
        <dbReference type="Proteomes" id="UP000000763"/>
    </source>
</evidence>
<keyword evidence="12" id="KW-0539">Nucleus</keyword>
<keyword evidence="6" id="KW-0507">mRNA processing</keyword>
<feature type="compositionally biased region" description="Acidic residues" evidence="13">
    <location>
        <begin position="29"/>
        <end position="54"/>
    </location>
</feature>
<protein>
    <submittedName>
        <fullName evidence="15">Os01g0595100 protein</fullName>
    </submittedName>
</protein>
<evidence type="ECO:0000256" key="1">
    <source>
        <dbReference type="ARBA" id="ARBA00004123"/>
    </source>
</evidence>
<feature type="compositionally biased region" description="Basic and acidic residues" evidence="13">
    <location>
        <begin position="70"/>
        <end position="83"/>
    </location>
</feature>
<dbReference type="GO" id="GO:0003729">
    <property type="term" value="F:mRNA binding"/>
    <property type="evidence" value="ECO:0007669"/>
    <property type="project" value="InterPro"/>
</dbReference>